<evidence type="ECO:0000256" key="1">
    <source>
        <dbReference type="SAM" id="MobiDB-lite"/>
    </source>
</evidence>
<dbReference type="AlphaFoldDB" id="A0A1Y2DMK9"/>
<dbReference type="EMBL" id="MCOG01000061">
    <property type="protein sequence ID" value="ORY60471.1"/>
    <property type="molecule type" value="Genomic_DNA"/>
</dbReference>
<gene>
    <name evidence="2" type="ORF">LY90DRAFT_668672</name>
</gene>
<comment type="caution">
    <text evidence="2">The sequence shown here is derived from an EMBL/GenBank/DDBJ whole genome shotgun (WGS) entry which is preliminary data.</text>
</comment>
<proteinExistence type="predicted"/>
<feature type="compositionally biased region" description="Low complexity" evidence="1">
    <location>
        <begin position="237"/>
        <end position="249"/>
    </location>
</feature>
<protein>
    <submittedName>
        <fullName evidence="2">Uncharacterized protein</fullName>
    </submittedName>
</protein>
<feature type="region of interest" description="Disordered" evidence="1">
    <location>
        <begin position="226"/>
        <end position="249"/>
    </location>
</feature>
<name>A0A1Y2DMK9_9FUNG</name>
<reference evidence="2 3" key="1">
    <citation type="submission" date="2016-08" db="EMBL/GenBank/DDBJ databases">
        <title>A Parts List for Fungal Cellulosomes Revealed by Comparative Genomics.</title>
        <authorList>
            <consortium name="DOE Joint Genome Institute"/>
            <person name="Haitjema C.H."/>
            <person name="Gilmore S.P."/>
            <person name="Henske J.K."/>
            <person name="Solomon K.V."/>
            <person name="De Groot R."/>
            <person name="Kuo A."/>
            <person name="Mondo S.J."/>
            <person name="Salamov A.A."/>
            <person name="Labutti K."/>
            <person name="Zhao Z."/>
            <person name="Chiniquy J."/>
            <person name="Barry K."/>
            <person name="Brewer H.M."/>
            <person name="Purvine S.O."/>
            <person name="Wright A.T."/>
            <person name="Boxma B."/>
            <person name="Van Alen T."/>
            <person name="Hackstein J.H."/>
            <person name="Baker S.E."/>
            <person name="Grigoriev I.V."/>
            <person name="O'Malley M.A."/>
        </authorList>
    </citation>
    <scope>NUCLEOTIDE SEQUENCE [LARGE SCALE GENOMIC DNA]</scope>
    <source>
        <strain evidence="2 3">G1</strain>
    </source>
</reference>
<organism evidence="2 3">
    <name type="scientific">Neocallimastix californiae</name>
    <dbReference type="NCBI Taxonomy" id="1754190"/>
    <lineage>
        <taxon>Eukaryota</taxon>
        <taxon>Fungi</taxon>
        <taxon>Fungi incertae sedis</taxon>
        <taxon>Chytridiomycota</taxon>
        <taxon>Chytridiomycota incertae sedis</taxon>
        <taxon>Neocallimastigomycetes</taxon>
        <taxon>Neocallimastigales</taxon>
        <taxon>Neocallimastigaceae</taxon>
        <taxon>Neocallimastix</taxon>
    </lineage>
</organism>
<evidence type="ECO:0000313" key="3">
    <source>
        <dbReference type="Proteomes" id="UP000193920"/>
    </source>
</evidence>
<dbReference type="OrthoDB" id="2153164at2759"/>
<dbReference type="Proteomes" id="UP000193920">
    <property type="component" value="Unassembled WGS sequence"/>
</dbReference>
<accession>A0A1Y2DMK9</accession>
<evidence type="ECO:0000313" key="2">
    <source>
        <dbReference type="EMBL" id="ORY60471.1"/>
    </source>
</evidence>
<sequence length="512" mass="60387">MLYDKMNESKDNESDLKIEDLDNFNFSLQDVLNNEKLINMYVEEKQKNFNFQNFIFDSLPNCTTYKIDATSNLFENVSYEKIDGTYKYITDNLPYKYINDDYSFYMNFPLQAIYFEEQFNKSKDIEEILLKEDEIENVINSVDMPIEFNFNNNENLKINSSLELNSKYDNQLENTNKTPIISNKQDKLKNTSKVSISTTHQPNTIINNSTNLYKIGSVKRIANPLNDNNASKRFKPNTGNNIFNNNNSNKNDSLNNITFRRTNSKPIVSILKKSNKNDKPKKRVSFKPDGTINQYKLIYLDGRDLHSKNKDNKDNKSLQDIISSSPNEFPNYHFSKLMEIPVLYTEALRSEEELEERALQKKRKTKRYYLDKEISFSPRETPAKKIKNKFKNDPSINKYTLKIPQWGSKAFVKLINRTIKSTEYHNRIKQFPEYHPNLGDLSRMDNFLNSNIKIIELQKETNANNFNRKIKRKHLKRQRFLNNIFLNKIPKTINPIEFLYEKCINGGYIKQS</sequence>
<keyword evidence="3" id="KW-1185">Reference proteome</keyword>